<name>A0A7J7P7N3_9MAGN</name>
<gene>
    <name evidence="3" type="ORF">GIB67_036527</name>
</gene>
<dbReference type="Pfam" id="PF04825">
    <property type="entry name" value="Rad21_Rec8_N"/>
    <property type="match status" value="1"/>
</dbReference>
<evidence type="ECO:0000313" key="4">
    <source>
        <dbReference type="Proteomes" id="UP000541444"/>
    </source>
</evidence>
<evidence type="ECO:0000256" key="1">
    <source>
        <dbReference type="SAM" id="MobiDB-lite"/>
    </source>
</evidence>
<keyword evidence="4" id="KW-1185">Reference proteome</keyword>
<dbReference type="OrthoDB" id="10071381at2759"/>
<comment type="caution">
    <text evidence="3">The sequence shown here is derived from an EMBL/GenBank/DDBJ whole genome shotgun (WGS) entry which is preliminary data.</text>
</comment>
<dbReference type="Proteomes" id="UP000541444">
    <property type="component" value="Unassembled WGS sequence"/>
</dbReference>
<reference evidence="3 4" key="1">
    <citation type="journal article" date="2020" name="IScience">
        <title>Genome Sequencing of the Endangered Kingdonia uniflora (Circaeasteraceae, Ranunculales) Reveals Potential Mechanisms of Evolutionary Specialization.</title>
        <authorList>
            <person name="Sun Y."/>
            <person name="Deng T."/>
            <person name="Zhang A."/>
            <person name="Moore M.J."/>
            <person name="Landis J.B."/>
            <person name="Lin N."/>
            <person name="Zhang H."/>
            <person name="Zhang X."/>
            <person name="Huang J."/>
            <person name="Zhang X."/>
            <person name="Sun H."/>
            <person name="Wang H."/>
        </authorList>
    </citation>
    <scope>NUCLEOTIDE SEQUENCE [LARGE SCALE GENOMIC DNA]</scope>
    <source>
        <strain evidence="3">TB1705</strain>
        <tissue evidence="3">Leaf</tissue>
    </source>
</reference>
<dbReference type="InterPro" id="IPR006910">
    <property type="entry name" value="Rad21_Rec8_N"/>
</dbReference>
<feature type="region of interest" description="Disordered" evidence="1">
    <location>
        <begin position="89"/>
        <end position="114"/>
    </location>
</feature>
<feature type="domain" description="Rad21/Rec8-like protein N-terminal" evidence="2">
    <location>
        <begin position="3"/>
        <end position="40"/>
    </location>
</feature>
<evidence type="ECO:0000313" key="3">
    <source>
        <dbReference type="EMBL" id="KAF6175436.1"/>
    </source>
</evidence>
<dbReference type="EMBL" id="JACGCM010000188">
    <property type="protein sequence ID" value="KAF6175436.1"/>
    <property type="molecule type" value="Genomic_DNA"/>
</dbReference>
<proteinExistence type="predicted"/>
<accession>A0A7J7P7N3</accession>
<dbReference type="AlphaFoldDB" id="A0A7J7P7N3"/>
<evidence type="ECO:0000259" key="2">
    <source>
        <dbReference type="Pfam" id="PF04825"/>
    </source>
</evidence>
<feature type="compositionally biased region" description="Polar residues" evidence="1">
    <location>
        <begin position="100"/>
        <end position="114"/>
    </location>
</feature>
<organism evidence="3 4">
    <name type="scientific">Kingdonia uniflora</name>
    <dbReference type="NCBI Taxonomy" id="39325"/>
    <lineage>
        <taxon>Eukaryota</taxon>
        <taxon>Viridiplantae</taxon>
        <taxon>Streptophyta</taxon>
        <taxon>Embryophyta</taxon>
        <taxon>Tracheophyta</taxon>
        <taxon>Spermatophyta</taxon>
        <taxon>Magnoliopsida</taxon>
        <taxon>Ranunculales</taxon>
        <taxon>Circaeasteraceae</taxon>
        <taxon>Kingdonia</taxon>
    </lineage>
</organism>
<protein>
    <recommendedName>
        <fullName evidence="2">Rad21/Rec8-like protein N-terminal domain-containing protein</fullName>
    </recommendedName>
</protein>
<sequence>MSLFLGGVVIVYERKVKLLYEDVTRLLLEITEAWKRKPITDPTVLPKGKSEVKEDWYYRYDRTFFFEECYHQLELEPLYFPTIYVEEDDDTNNEGDLQDALNSSTDGESSSDTL</sequence>